<sequence>MYLSSMSKHLSSLASISLSIIFIMSTISDGVYSLELPFEQGSLTDTGHGRWINILQPGSLGPDAHKVKVTHNKDKGAYTLHGGCASTYSPRVVSGFPPVVHSYRDVLAVPRPLHRGDEGAICTPYVPYRNPLPPTAFKARFLASIRPVYSPLALQTEHHQLLRSSTLTILLISFLRPPFPFLIILYQHFVSIL</sequence>
<dbReference type="AlphaFoldDB" id="A0A0B7FA94"/>
<keyword evidence="2" id="KW-1185">Reference proteome</keyword>
<proteinExistence type="predicted"/>
<accession>A0A0B7FA94</accession>
<gene>
    <name evidence="1" type="ORF">RSOLAG1IB_07479</name>
</gene>
<reference evidence="1 2" key="1">
    <citation type="submission" date="2014-11" db="EMBL/GenBank/DDBJ databases">
        <authorList>
            <person name="Wibberg Daniel"/>
        </authorList>
    </citation>
    <scope>NUCLEOTIDE SEQUENCE [LARGE SCALE GENOMIC DNA]</scope>
    <source>
        <strain evidence="1">Rhizoctonia solani AG1-IB 7/3/14</strain>
    </source>
</reference>
<protein>
    <submittedName>
        <fullName evidence="1">Uncharacterized protein</fullName>
    </submittedName>
</protein>
<evidence type="ECO:0000313" key="2">
    <source>
        <dbReference type="Proteomes" id="UP000059188"/>
    </source>
</evidence>
<name>A0A0B7FA94_THACB</name>
<dbReference type="EMBL" id="LN679118">
    <property type="protein sequence ID" value="CEL54986.1"/>
    <property type="molecule type" value="Genomic_DNA"/>
</dbReference>
<dbReference type="Proteomes" id="UP000059188">
    <property type="component" value="Unassembled WGS sequence"/>
</dbReference>
<organism evidence="1 2">
    <name type="scientific">Thanatephorus cucumeris (strain AG1-IB / isolate 7/3/14)</name>
    <name type="common">Lettuce bottom rot fungus</name>
    <name type="synonym">Rhizoctonia solani</name>
    <dbReference type="NCBI Taxonomy" id="1108050"/>
    <lineage>
        <taxon>Eukaryota</taxon>
        <taxon>Fungi</taxon>
        <taxon>Dikarya</taxon>
        <taxon>Basidiomycota</taxon>
        <taxon>Agaricomycotina</taxon>
        <taxon>Agaricomycetes</taxon>
        <taxon>Cantharellales</taxon>
        <taxon>Ceratobasidiaceae</taxon>
        <taxon>Rhizoctonia</taxon>
        <taxon>Rhizoctonia solani AG-1</taxon>
    </lineage>
</organism>
<evidence type="ECO:0000313" key="1">
    <source>
        <dbReference type="EMBL" id="CEL54986.1"/>
    </source>
</evidence>